<dbReference type="HOGENOM" id="CLU_726874_0_0_2"/>
<feature type="transmembrane region" description="Helical" evidence="5">
    <location>
        <begin position="50"/>
        <end position="69"/>
    </location>
</feature>
<keyword evidence="8" id="KW-1185">Reference proteome</keyword>
<dbReference type="PANTHER" id="PTHR10806:SF6">
    <property type="entry name" value="SIGNAL PEPTIDASE COMPLEX CATALYTIC SUBUNIT SEC11"/>
    <property type="match status" value="1"/>
</dbReference>
<dbReference type="GO" id="GO:0006465">
    <property type="term" value="P:signal peptide processing"/>
    <property type="evidence" value="ECO:0007669"/>
    <property type="project" value="InterPro"/>
</dbReference>
<dbReference type="NCBIfam" id="TIGR02228">
    <property type="entry name" value="sigpep_I_arch"/>
    <property type="match status" value="1"/>
</dbReference>
<keyword evidence="7" id="KW-0378">Hydrolase</keyword>
<dbReference type="Gene3D" id="2.10.109.10">
    <property type="entry name" value="Umud Fragment, subunit A"/>
    <property type="match status" value="1"/>
</dbReference>
<dbReference type="STRING" id="698757.Pogu_0787"/>
<evidence type="ECO:0000259" key="6">
    <source>
        <dbReference type="Pfam" id="PF10502"/>
    </source>
</evidence>
<dbReference type="InterPro" id="IPR036286">
    <property type="entry name" value="LexA/Signal_pep-like_sf"/>
</dbReference>
<evidence type="ECO:0000256" key="1">
    <source>
        <dbReference type="ARBA" id="ARBA00004370"/>
    </source>
</evidence>
<dbReference type="KEGG" id="pog:Pogu_0787"/>
<keyword evidence="2 5" id="KW-0812">Transmembrane</keyword>
<dbReference type="InterPro" id="IPR001733">
    <property type="entry name" value="Peptidase_S26B"/>
</dbReference>
<dbReference type="GO" id="GO:0016020">
    <property type="term" value="C:membrane"/>
    <property type="evidence" value="ECO:0007669"/>
    <property type="project" value="UniProtKB-SubCell"/>
</dbReference>
<dbReference type="Pfam" id="PF10502">
    <property type="entry name" value="Peptidase_S26"/>
    <property type="match status" value="1"/>
</dbReference>
<comment type="subcellular location">
    <subcellularLocation>
        <location evidence="1">Membrane</location>
    </subcellularLocation>
</comment>
<dbReference type="AlphaFoldDB" id="H6Q884"/>
<evidence type="ECO:0000256" key="2">
    <source>
        <dbReference type="ARBA" id="ARBA00022692"/>
    </source>
</evidence>
<feature type="transmembrane region" description="Helical" evidence="5">
    <location>
        <begin position="24"/>
        <end position="43"/>
    </location>
</feature>
<accession>H6Q884</accession>
<feature type="transmembrane region" description="Helical" evidence="5">
    <location>
        <begin position="180"/>
        <end position="198"/>
    </location>
</feature>
<dbReference type="SUPFAM" id="SSF51306">
    <property type="entry name" value="LexA/Signal peptidase"/>
    <property type="match status" value="1"/>
</dbReference>
<evidence type="ECO:0000256" key="5">
    <source>
        <dbReference type="SAM" id="Phobius"/>
    </source>
</evidence>
<keyword evidence="4 5" id="KW-0472">Membrane</keyword>
<reference evidence="7 8" key="1">
    <citation type="journal article" date="2012" name="Stand. Genomic Sci.">
        <title>Complete genome sequence of Pyrobaculum oguniense.</title>
        <authorList>
            <person name="Bernick D.L."/>
            <person name="Karplus K."/>
            <person name="Lui L.M."/>
            <person name="Coker J.K."/>
            <person name="Murphy J.N."/>
            <person name="Chan P.P."/>
            <person name="Cozen A.E."/>
            <person name="Lowe T.M."/>
        </authorList>
    </citation>
    <scope>NUCLEOTIDE SEQUENCE [LARGE SCALE GENOMIC DNA]</scope>
    <source>
        <strain evidence="7 8">TE7</strain>
    </source>
</reference>
<feature type="transmembrane region" description="Helical" evidence="5">
    <location>
        <begin position="334"/>
        <end position="355"/>
    </location>
</feature>
<dbReference type="InterPro" id="IPR019533">
    <property type="entry name" value="Peptidase_S26"/>
</dbReference>
<dbReference type="CDD" id="cd06530">
    <property type="entry name" value="S26_SPase_I"/>
    <property type="match status" value="1"/>
</dbReference>
<evidence type="ECO:0000256" key="4">
    <source>
        <dbReference type="ARBA" id="ARBA00023136"/>
    </source>
</evidence>
<dbReference type="Proteomes" id="UP000009062">
    <property type="component" value="Chromosome"/>
</dbReference>
<dbReference type="PANTHER" id="PTHR10806">
    <property type="entry name" value="SIGNAL PEPTIDASE COMPLEX CATALYTIC SUBUNIT SEC11"/>
    <property type="match status" value="1"/>
</dbReference>
<feature type="transmembrane region" description="Helical" evidence="5">
    <location>
        <begin position="210"/>
        <end position="229"/>
    </location>
</feature>
<evidence type="ECO:0000256" key="3">
    <source>
        <dbReference type="ARBA" id="ARBA00022989"/>
    </source>
</evidence>
<organism evidence="7 8">
    <name type="scientific">Pyrobaculum oguniense (strain DSM 13380 / JCM 10595 / TE7)</name>
    <dbReference type="NCBI Taxonomy" id="698757"/>
    <lineage>
        <taxon>Archaea</taxon>
        <taxon>Thermoproteota</taxon>
        <taxon>Thermoprotei</taxon>
        <taxon>Thermoproteales</taxon>
        <taxon>Thermoproteaceae</taxon>
        <taxon>Pyrobaculum</taxon>
    </lineage>
</organism>
<feature type="transmembrane region" description="Helical" evidence="5">
    <location>
        <begin position="75"/>
        <end position="95"/>
    </location>
</feature>
<dbReference type="eggNOG" id="arCOG01739">
    <property type="taxonomic scope" value="Archaea"/>
</dbReference>
<dbReference type="EC" id="3.4.-.-" evidence="7"/>
<feature type="transmembrane region" description="Helical" evidence="5">
    <location>
        <begin position="155"/>
        <end position="174"/>
    </location>
</feature>
<gene>
    <name evidence="7" type="ordered locus">Pogu_0787</name>
</gene>
<keyword evidence="3 5" id="KW-1133">Transmembrane helix</keyword>
<name>H6Q884_PYROT</name>
<protein>
    <submittedName>
        <fullName evidence="7">Signal peptidase I, archaeal type</fullName>
        <ecNumber evidence="7">3.4.-.-</ecNumber>
    </submittedName>
</protein>
<dbReference type="EMBL" id="CP003316">
    <property type="protein sequence ID" value="AFA38814.1"/>
    <property type="molecule type" value="Genomic_DNA"/>
</dbReference>
<proteinExistence type="predicted"/>
<evidence type="ECO:0000313" key="7">
    <source>
        <dbReference type="EMBL" id="AFA38814.1"/>
    </source>
</evidence>
<feature type="domain" description="Peptidase S26" evidence="6">
    <location>
        <begin position="209"/>
        <end position="268"/>
    </location>
</feature>
<dbReference type="GO" id="GO:0004252">
    <property type="term" value="F:serine-type endopeptidase activity"/>
    <property type="evidence" value="ECO:0007669"/>
    <property type="project" value="InterPro"/>
</dbReference>
<evidence type="ECO:0000313" key="8">
    <source>
        <dbReference type="Proteomes" id="UP000009062"/>
    </source>
</evidence>
<sequence>MDPRWLWLVVPLLQFLQQYLKVEAWFFTPVWGVLALFFARYAWGGGLSPGSLYAAAYLAVVWGLGFVYGFERSPYAASVTAAVWNGVYLTLFVLAREFSRFAALGLKRGEWWVWLVSVAYAFNDSWLRPSPQWVGTDLLPSLAVSAASSFLQVRYGVFVSIPLALAYGVVPYVVPVALKMPWVLYGLVHALFLLAVYLDASPAPISRGEVVAVLSIVMLVAFAVGAFGVRPYVIASGSMAPVYNIGDVVFVVPVKEASVGDVVLFRADIGYVLHRIIDKYRGEDGRWYYRTKGDANESPDPKPVPQDNLVGKAILKIPYAGWIVLWARDPVNGWPYLTTLLLTAAFLEVAVKKLIDRSRRSVSRR</sequence>